<feature type="region of interest" description="Disordered" evidence="1">
    <location>
        <begin position="1"/>
        <end position="88"/>
    </location>
</feature>
<organism evidence="2 3">
    <name type="scientific">Durusdinium trenchii</name>
    <dbReference type="NCBI Taxonomy" id="1381693"/>
    <lineage>
        <taxon>Eukaryota</taxon>
        <taxon>Sar</taxon>
        <taxon>Alveolata</taxon>
        <taxon>Dinophyceae</taxon>
        <taxon>Suessiales</taxon>
        <taxon>Symbiodiniaceae</taxon>
        <taxon>Durusdinium</taxon>
    </lineage>
</organism>
<evidence type="ECO:0000313" key="2">
    <source>
        <dbReference type="EMBL" id="CAK9009328.1"/>
    </source>
</evidence>
<keyword evidence="3" id="KW-1185">Reference proteome</keyword>
<proteinExistence type="predicted"/>
<dbReference type="EMBL" id="CAXAMM010005970">
    <property type="protein sequence ID" value="CAK9009328.1"/>
    <property type="molecule type" value="Genomic_DNA"/>
</dbReference>
<protein>
    <submittedName>
        <fullName evidence="2">Uncharacterized protein</fullName>
    </submittedName>
</protein>
<feature type="non-terminal residue" evidence="2">
    <location>
        <position position="1"/>
    </location>
</feature>
<sequence length="137" mass="14837">TPTAAPAAAFSASAAPARTPHSAAKAKPAPKMMPRSKPETQKRVKLEDPGDDFVTVRVAGEEEPSAPSSHPRQSPPARQPRSDDFVTVKLEDDDFVTVKVEGAEDTRATSSRDAVMVKVDVWDSDEELPPFDPDDNW</sequence>
<accession>A0ABP0J4P5</accession>
<evidence type="ECO:0000313" key="3">
    <source>
        <dbReference type="Proteomes" id="UP001642464"/>
    </source>
</evidence>
<feature type="compositionally biased region" description="Basic and acidic residues" evidence="1">
    <location>
        <begin position="36"/>
        <end position="48"/>
    </location>
</feature>
<comment type="caution">
    <text evidence="2">The sequence shown here is derived from an EMBL/GenBank/DDBJ whole genome shotgun (WGS) entry which is preliminary data.</text>
</comment>
<feature type="compositionally biased region" description="Low complexity" evidence="1">
    <location>
        <begin position="1"/>
        <end position="35"/>
    </location>
</feature>
<reference evidence="2 3" key="1">
    <citation type="submission" date="2024-02" db="EMBL/GenBank/DDBJ databases">
        <authorList>
            <person name="Chen Y."/>
            <person name="Shah S."/>
            <person name="Dougan E. K."/>
            <person name="Thang M."/>
            <person name="Chan C."/>
        </authorList>
    </citation>
    <scope>NUCLEOTIDE SEQUENCE [LARGE SCALE GENOMIC DNA]</scope>
</reference>
<gene>
    <name evidence="2" type="ORF">SCF082_LOCUS10247</name>
</gene>
<name>A0ABP0J4P5_9DINO</name>
<dbReference type="Proteomes" id="UP001642464">
    <property type="component" value="Unassembled WGS sequence"/>
</dbReference>
<evidence type="ECO:0000256" key="1">
    <source>
        <dbReference type="SAM" id="MobiDB-lite"/>
    </source>
</evidence>